<gene>
    <name evidence="4" type="ORF">MOP44_10420</name>
</gene>
<dbReference type="GO" id="GO:0000160">
    <property type="term" value="P:phosphorelay signal transduction system"/>
    <property type="evidence" value="ECO:0007669"/>
    <property type="project" value="InterPro"/>
</dbReference>
<feature type="domain" description="Response regulatory" evidence="3">
    <location>
        <begin position="20"/>
        <end position="136"/>
    </location>
</feature>
<dbReference type="InterPro" id="IPR001789">
    <property type="entry name" value="Sig_transdc_resp-reg_receiver"/>
</dbReference>
<evidence type="ECO:0000313" key="4">
    <source>
        <dbReference type="EMBL" id="UWZ86339.1"/>
    </source>
</evidence>
<keyword evidence="5" id="KW-1185">Reference proteome</keyword>
<dbReference type="InterPro" id="IPR050595">
    <property type="entry name" value="Bact_response_regulator"/>
</dbReference>
<dbReference type="CDD" id="cd00156">
    <property type="entry name" value="REC"/>
    <property type="match status" value="1"/>
</dbReference>
<dbReference type="Proteomes" id="UP001059380">
    <property type="component" value="Chromosome"/>
</dbReference>
<accession>A0A9J7BTX0</accession>
<dbReference type="InterPro" id="IPR011006">
    <property type="entry name" value="CheY-like_superfamily"/>
</dbReference>
<protein>
    <submittedName>
        <fullName evidence="4">Response regulator</fullName>
    </submittedName>
</protein>
<dbReference type="PANTHER" id="PTHR44591:SF3">
    <property type="entry name" value="RESPONSE REGULATORY DOMAIN-CONTAINING PROTEIN"/>
    <property type="match status" value="1"/>
</dbReference>
<organism evidence="4 5">
    <name type="scientific">Occallatibacter riparius</name>
    <dbReference type="NCBI Taxonomy" id="1002689"/>
    <lineage>
        <taxon>Bacteria</taxon>
        <taxon>Pseudomonadati</taxon>
        <taxon>Acidobacteriota</taxon>
        <taxon>Terriglobia</taxon>
        <taxon>Terriglobales</taxon>
        <taxon>Acidobacteriaceae</taxon>
        <taxon>Occallatibacter</taxon>
    </lineage>
</organism>
<keyword evidence="1 2" id="KW-0597">Phosphoprotein</keyword>
<evidence type="ECO:0000259" key="3">
    <source>
        <dbReference type="PROSITE" id="PS50110"/>
    </source>
</evidence>
<dbReference type="Gene3D" id="3.40.50.2300">
    <property type="match status" value="1"/>
</dbReference>
<sequence length="148" mass="15477">MGNFLPGWGPAVPDQPESLRVLVVDDDIRVADSMAKILSASGHEAVPAYSAEAAIKLAARIAPHAVISDIVMGPVSGIELANHMREHFPGCKVLLISGHASASDFGQKLLPRSSSLQFAPKPVAPDRILEFVASCRAQDASMEPAAGA</sequence>
<evidence type="ECO:0000313" key="5">
    <source>
        <dbReference type="Proteomes" id="UP001059380"/>
    </source>
</evidence>
<evidence type="ECO:0000256" key="1">
    <source>
        <dbReference type="ARBA" id="ARBA00022553"/>
    </source>
</evidence>
<dbReference type="KEGG" id="orp:MOP44_10420"/>
<dbReference type="PANTHER" id="PTHR44591">
    <property type="entry name" value="STRESS RESPONSE REGULATOR PROTEIN 1"/>
    <property type="match status" value="1"/>
</dbReference>
<dbReference type="SMART" id="SM00448">
    <property type="entry name" value="REC"/>
    <property type="match status" value="1"/>
</dbReference>
<dbReference type="AlphaFoldDB" id="A0A9J7BTX0"/>
<reference evidence="4" key="1">
    <citation type="submission" date="2021-04" db="EMBL/GenBank/DDBJ databases">
        <title>Phylogenetic analysis of Acidobacteriaceae.</title>
        <authorList>
            <person name="Qiu L."/>
            <person name="Zhang Q."/>
        </authorList>
    </citation>
    <scope>NUCLEOTIDE SEQUENCE</scope>
    <source>
        <strain evidence="4">DSM 25168</strain>
    </source>
</reference>
<name>A0A9J7BTX0_9BACT</name>
<dbReference type="RefSeq" id="WP_260795979.1">
    <property type="nucleotide sequence ID" value="NZ_CP093313.1"/>
</dbReference>
<feature type="modified residue" description="4-aspartylphosphate" evidence="2">
    <location>
        <position position="69"/>
    </location>
</feature>
<proteinExistence type="predicted"/>
<dbReference type="Pfam" id="PF00072">
    <property type="entry name" value="Response_reg"/>
    <property type="match status" value="1"/>
</dbReference>
<dbReference type="EMBL" id="CP093313">
    <property type="protein sequence ID" value="UWZ86339.1"/>
    <property type="molecule type" value="Genomic_DNA"/>
</dbReference>
<dbReference type="SUPFAM" id="SSF52172">
    <property type="entry name" value="CheY-like"/>
    <property type="match status" value="1"/>
</dbReference>
<dbReference type="PROSITE" id="PS50110">
    <property type="entry name" value="RESPONSE_REGULATORY"/>
    <property type="match status" value="1"/>
</dbReference>
<evidence type="ECO:0000256" key="2">
    <source>
        <dbReference type="PROSITE-ProRule" id="PRU00169"/>
    </source>
</evidence>